<dbReference type="Gene3D" id="3.40.50.300">
    <property type="entry name" value="P-loop containing nucleotide triphosphate hydrolases"/>
    <property type="match status" value="1"/>
</dbReference>
<evidence type="ECO:0000256" key="6">
    <source>
        <dbReference type="ARBA" id="ARBA00023012"/>
    </source>
</evidence>
<evidence type="ECO:0000256" key="4">
    <source>
        <dbReference type="ARBA" id="ARBA00022741"/>
    </source>
</evidence>
<dbReference type="GO" id="GO:0005524">
    <property type="term" value="F:ATP binding"/>
    <property type="evidence" value="ECO:0007669"/>
    <property type="project" value="UniProtKB-KW"/>
</dbReference>
<evidence type="ECO:0000256" key="2">
    <source>
        <dbReference type="ARBA" id="ARBA00011135"/>
    </source>
</evidence>
<dbReference type="Proteomes" id="UP000628984">
    <property type="component" value="Unassembled WGS sequence"/>
</dbReference>
<dbReference type="InterPro" id="IPR027417">
    <property type="entry name" value="P-loop_NTPase"/>
</dbReference>
<evidence type="ECO:0000256" key="5">
    <source>
        <dbReference type="ARBA" id="ARBA00022840"/>
    </source>
</evidence>
<dbReference type="PROSITE" id="PS00676">
    <property type="entry name" value="SIGMA54_INTERACT_2"/>
    <property type="match status" value="1"/>
</dbReference>
<protein>
    <recommendedName>
        <fullName evidence="3">Nif-specific regulatory protein</fullName>
    </recommendedName>
</protein>
<sequence>MTAIQIIPTDFRAAPALMLLLQRRRAALVAQAPGAKADVLVVSAQREAALGGSKGLAELARGAGARTLVVVAEDAATFALQPEMGGRLLRVALPAAPAHLPPLLQSDLLALADVVGGLVSPMVAGDAATGTLIDLASRVARSDVTVFINGPTGSGKEVLARFIHAASRRAAGPFIAINCAAIPETMLEATLFGHEKGAFTGAANANKGLIRAADGGTLLLDEISEMPLALQSKLLRVLQERAVTPVGGQGEVPVDIRVIATSNRDMPAEVAANRFREDLYYRLNVFPLATRALADRPEDIAPIAVALLRRHARGIALPRLTPEALSALEAHRWPGNVRELENVIQRALVLCDGTHIAPEDVLIDAGSCLMPRQMLQQAV</sequence>
<dbReference type="InterPro" id="IPR025943">
    <property type="entry name" value="Sigma_54_int_dom_ATP-bd_2"/>
</dbReference>
<evidence type="ECO:0000256" key="1">
    <source>
        <dbReference type="ARBA" id="ARBA00002167"/>
    </source>
</evidence>
<dbReference type="PROSITE" id="PS50045">
    <property type="entry name" value="SIGMA54_INTERACT_4"/>
    <property type="match status" value="1"/>
</dbReference>
<dbReference type="Pfam" id="PF00158">
    <property type="entry name" value="Sigma54_activat"/>
    <property type="match status" value="1"/>
</dbReference>
<evidence type="ECO:0000256" key="8">
    <source>
        <dbReference type="ARBA" id="ARBA00023125"/>
    </source>
</evidence>
<keyword evidence="5" id="KW-0067">ATP-binding</keyword>
<dbReference type="GO" id="GO:0000160">
    <property type="term" value="P:phosphorelay signal transduction system"/>
    <property type="evidence" value="ECO:0007669"/>
    <property type="project" value="UniProtKB-KW"/>
</dbReference>
<proteinExistence type="predicted"/>
<evidence type="ECO:0000256" key="10">
    <source>
        <dbReference type="ARBA" id="ARBA00023163"/>
    </source>
</evidence>
<keyword evidence="9" id="KW-0010">Activator</keyword>
<organism evidence="12 13">
    <name type="scientific">Gemmobacter lanyuensis</name>
    <dbReference type="NCBI Taxonomy" id="1054497"/>
    <lineage>
        <taxon>Bacteria</taxon>
        <taxon>Pseudomonadati</taxon>
        <taxon>Pseudomonadota</taxon>
        <taxon>Alphaproteobacteria</taxon>
        <taxon>Rhodobacterales</taxon>
        <taxon>Paracoccaceae</taxon>
        <taxon>Gemmobacter</taxon>
    </lineage>
</organism>
<evidence type="ECO:0000256" key="9">
    <source>
        <dbReference type="ARBA" id="ARBA00023159"/>
    </source>
</evidence>
<dbReference type="InterPro" id="IPR002078">
    <property type="entry name" value="Sigma_54_int"/>
</dbReference>
<keyword evidence="10" id="KW-0804">Transcription</keyword>
<comment type="subunit">
    <text evidence="2">Interacts with sigma-54.</text>
</comment>
<evidence type="ECO:0000313" key="12">
    <source>
        <dbReference type="EMBL" id="GGW21429.1"/>
    </source>
</evidence>
<evidence type="ECO:0000259" key="11">
    <source>
        <dbReference type="PROSITE" id="PS50045"/>
    </source>
</evidence>
<dbReference type="SMART" id="SM00382">
    <property type="entry name" value="AAA"/>
    <property type="match status" value="1"/>
</dbReference>
<keyword evidence="7" id="KW-0805">Transcription regulation</keyword>
<keyword evidence="6" id="KW-0902">Two-component regulatory system</keyword>
<dbReference type="InterPro" id="IPR025944">
    <property type="entry name" value="Sigma_54_int_dom_CS"/>
</dbReference>
<feature type="domain" description="Sigma-54 factor interaction" evidence="11">
    <location>
        <begin position="122"/>
        <end position="349"/>
    </location>
</feature>
<dbReference type="EMBL" id="BMYQ01000001">
    <property type="protein sequence ID" value="GGW21429.1"/>
    <property type="molecule type" value="Genomic_DNA"/>
</dbReference>
<comment type="function">
    <text evidence="1">Required for activation of most nif operons, which are directly involved in nitrogen fixation.</text>
</comment>
<dbReference type="AlphaFoldDB" id="A0A918IKV5"/>
<keyword evidence="13" id="KW-1185">Reference proteome</keyword>
<accession>A0A918IKV5</accession>
<evidence type="ECO:0000256" key="7">
    <source>
        <dbReference type="ARBA" id="ARBA00023015"/>
    </source>
</evidence>
<gene>
    <name evidence="12" type="primary">torF</name>
    <name evidence="12" type="ORF">GCM10011452_01750</name>
</gene>
<keyword evidence="4" id="KW-0547">Nucleotide-binding</keyword>
<dbReference type="InterPro" id="IPR058031">
    <property type="entry name" value="AAA_lid_NorR"/>
</dbReference>
<dbReference type="PANTHER" id="PTHR32071">
    <property type="entry name" value="TRANSCRIPTIONAL REGULATORY PROTEIN"/>
    <property type="match status" value="1"/>
</dbReference>
<dbReference type="InterPro" id="IPR003593">
    <property type="entry name" value="AAA+_ATPase"/>
</dbReference>
<dbReference type="CDD" id="cd00009">
    <property type="entry name" value="AAA"/>
    <property type="match status" value="1"/>
</dbReference>
<dbReference type="FunFam" id="3.40.50.300:FF:000006">
    <property type="entry name" value="DNA-binding transcriptional regulator NtrC"/>
    <property type="match status" value="1"/>
</dbReference>
<evidence type="ECO:0000256" key="3">
    <source>
        <dbReference type="ARBA" id="ARBA00015308"/>
    </source>
</evidence>
<dbReference type="GO" id="GO:0003677">
    <property type="term" value="F:DNA binding"/>
    <property type="evidence" value="ECO:0007669"/>
    <property type="project" value="UniProtKB-KW"/>
</dbReference>
<keyword evidence="8" id="KW-0238">DNA-binding</keyword>
<name>A0A918IKV5_9RHOB</name>
<dbReference type="PANTHER" id="PTHR32071:SF21">
    <property type="entry name" value="TRANSCRIPTIONAL REGULATORY PROTEIN FLGR"/>
    <property type="match status" value="1"/>
</dbReference>
<reference evidence="12" key="1">
    <citation type="journal article" date="2014" name="Int. J. Syst. Evol. Microbiol.">
        <title>Complete genome sequence of Corynebacterium casei LMG S-19264T (=DSM 44701T), isolated from a smear-ripened cheese.</title>
        <authorList>
            <consortium name="US DOE Joint Genome Institute (JGI-PGF)"/>
            <person name="Walter F."/>
            <person name="Albersmeier A."/>
            <person name="Kalinowski J."/>
            <person name="Ruckert C."/>
        </authorList>
    </citation>
    <scope>NUCLEOTIDE SEQUENCE</scope>
    <source>
        <strain evidence="12">KCTC 23714</strain>
    </source>
</reference>
<comment type="caution">
    <text evidence="12">The sequence shown here is derived from an EMBL/GenBank/DDBJ whole genome shotgun (WGS) entry which is preliminary data.</text>
</comment>
<reference evidence="12" key="2">
    <citation type="submission" date="2020-09" db="EMBL/GenBank/DDBJ databases">
        <authorList>
            <person name="Sun Q."/>
            <person name="Kim S."/>
        </authorList>
    </citation>
    <scope>NUCLEOTIDE SEQUENCE</scope>
    <source>
        <strain evidence="12">KCTC 23714</strain>
    </source>
</reference>
<dbReference type="RefSeq" id="WP_189631917.1">
    <property type="nucleotide sequence ID" value="NZ_BMYQ01000001.1"/>
</dbReference>
<dbReference type="Pfam" id="PF25601">
    <property type="entry name" value="AAA_lid_14"/>
    <property type="match status" value="1"/>
</dbReference>
<evidence type="ECO:0000313" key="13">
    <source>
        <dbReference type="Proteomes" id="UP000628984"/>
    </source>
</evidence>
<dbReference type="Gene3D" id="1.10.8.60">
    <property type="match status" value="1"/>
</dbReference>
<dbReference type="GO" id="GO:0006355">
    <property type="term" value="P:regulation of DNA-templated transcription"/>
    <property type="evidence" value="ECO:0007669"/>
    <property type="project" value="InterPro"/>
</dbReference>
<dbReference type="PROSITE" id="PS00688">
    <property type="entry name" value="SIGMA54_INTERACT_3"/>
    <property type="match status" value="1"/>
</dbReference>
<dbReference type="SUPFAM" id="SSF52540">
    <property type="entry name" value="P-loop containing nucleoside triphosphate hydrolases"/>
    <property type="match status" value="1"/>
</dbReference>